<dbReference type="AlphaFoldDB" id="A0AAD4M291"/>
<dbReference type="Proteomes" id="UP001203297">
    <property type="component" value="Unassembled WGS sequence"/>
</dbReference>
<evidence type="ECO:0000313" key="5">
    <source>
        <dbReference type="EMBL" id="KAI0298695.1"/>
    </source>
</evidence>
<sequence length="571" mass="62822">MEKPPRAYDFDTGRDSDSCARRQHRSLPSTGLRHTSHGPDAPSLARGALRLASLHLDFLIVGGGLAHSPSYAAHDRHIPPLGIAGLAAAYALAASGHRVRVLEQAWGFQSRSGGIRLPPNATRILSHWGVDKELTQRASVTPSSLILDSEYLGHPFIFWPRARLCMASGPPDRGDGFVISHDERARVTFGATVESVEPAPEAPPENGASTSIAGPSSCTLRPTVRLKTGEILHADVIVGADGLRSIVRRVVTEEDEEQKKRLRKYAPLKQLADVGWPIWTGNRRAVLGYPVVSPDASQGRQHQEFAIHVWWEDHSESTAIERPGALDSWDPTTSLSSLRYREGQMDPRLRFLLDKAGHVSCQPWVVLPQPDNWIDESESIVLIGEAAHPQSPGTIYGCSLALEDAATLGTLFSRIRSIDQVPTLLYAYQDLRKGRTDAVTALEHQNAQVAFSDPQRIRDGLVRWTALPADAPDPHPGSGPTDDELAEIAEVWGYFAIDAADEWWIEWGLLRPGHPPFIICCYAAILRPSLMRCYLRHGEGAFLMAVTVTQLEHDKDTKGVVVRPAFTRGFY</sequence>
<dbReference type="PANTHER" id="PTHR13789:SF309">
    <property type="entry name" value="PUTATIVE (AFU_ORTHOLOGUE AFUA_6G14510)-RELATED"/>
    <property type="match status" value="1"/>
</dbReference>
<comment type="similarity">
    <text evidence="1">Belongs to the paxM FAD-dependent monooxygenase family.</text>
</comment>
<feature type="compositionally biased region" description="Polar residues" evidence="4">
    <location>
        <begin position="207"/>
        <end position="216"/>
    </location>
</feature>
<comment type="caution">
    <text evidence="5">The sequence shown here is derived from an EMBL/GenBank/DDBJ whole genome shotgun (WGS) entry which is preliminary data.</text>
</comment>
<feature type="compositionally biased region" description="Basic and acidic residues" evidence="4">
    <location>
        <begin position="1"/>
        <end position="20"/>
    </location>
</feature>
<dbReference type="PANTHER" id="PTHR13789">
    <property type="entry name" value="MONOOXYGENASE"/>
    <property type="match status" value="1"/>
</dbReference>
<evidence type="ECO:0000256" key="3">
    <source>
        <dbReference type="ARBA" id="ARBA00023033"/>
    </source>
</evidence>
<accession>A0AAD4M291</accession>
<protein>
    <recommendedName>
        <fullName evidence="7">FAD-binding domain-containing protein</fullName>
    </recommendedName>
</protein>
<dbReference type="EMBL" id="WTXG01000027">
    <property type="protein sequence ID" value="KAI0298695.1"/>
    <property type="molecule type" value="Genomic_DNA"/>
</dbReference>
<dbReference type="PRINTS" id="PR00420">
    <property type="entry name" value="RNGMNOXGNASE"/>
</dbReference>
<dbReference type="GO" id="GO:0004497">
    <property type="term" value="F:monooxygenase activity"/>
    <property type="evidence" value="ECO:0007669"/>
    <property type="project" value="UniProtKB-KW"/>
</dbReference>
<keyword evidence="2" id="KW-0560">Oxidoreductase</keyword>
<feature type="region of interest" description="Disordered" evidence="4">
    <location>
        <begin position="1"/>
        <end position="41"/>
    </location>
</feature>
<reference evidence="5" key="1">
    <citation type="journal article" date="2022" name="New Phytol.">
        <title>Evolutionary transition to the ectomycorrhizal habit in the genomes of a hyperdiverse lineage of mushroom-forming fungi.</title>
        <authorList>
            <person name="Looney B."/>
            <person name="Miyauchi S."/>
            <person name="Morin E."/>
            <person name="Drula E."/>
            <person name="Courty P.E."/>
            <person name="Kohler A."/>
            <person name="Kuo A."/>
            <person name="LaButti K."/>
            <person name="Pangilinan J."/>
            <person name="Lipzen A."/>
            <person name="Riley R."/>
            <person name="Andreopoulos W."/>
            <person name="He G."/>
            <person name="Johnson J."/>
            <person name="Nolan M."/>
            <person name="Tritt A."/>
            <person name="Barry K.W."/>
            <person name="Grigoriev I.V."/>
            <person name="Nagy L.G."/>
            <person name="Hibbett D."/>
            <person name="Henrissat B."/>
            <person name="Matheny P.B."/>
            <person name="Labbe J."/>
            <person name="Martin F.M."/>
        </authorList>
    </citation>
    <scope>NUCLEOTIDE SEQUENCE</scope>
    <source>
        <strain evidence="5">BPL690</strain>
    </source>
</reference>
<organism evidence="5 6">
    <name type="scientific">Multifurca ochricompacta</name>
    <dbReference type="NCBI Taxonomy" id="376703"/>
    <lineage>
        <taxon>Eukaryota</taxon>
        <taxon>Fungi</taxon>
        <taxon>Dikarya</taxon>
        <taxon>Basidiomycota</taxon>
        <taxon>Agaricomycotina</taxon>
        <taxon>Agaricomycetes</taxon>
        <taxon>Russulales</taxon>
        <taxon>Russulaceae</taxon>
        <taxon>Multifurca</taxon>
    </lineage>
</organism>
<feature type="region of interest" description="Disordered" evidence="4">
    <location>
        <begin position="195"/>
        <end position="216"/>
    </location>
</feature>
<gene>
    <name evidence="5" type="ORF">B0F90DRAFT_1668981</name>
</gene>
<dbReference type="InterPro" id="IPR036188">
    <property type="entry name" value="FAD/NAD-bd_sf"/>
</dbReference>
<keyword evidence="3" id="KW-0503">Monooxygenase</keyword>
<evidence type="ECO:0000313" key="6">
    <source>
        <dbReference type="Proteomes" id="UP001203297"/>
    </source>
</evidence>
<name>A0AAD4M291_9AGAM</name>
<dbReference type="Gene3D" id="3.50.50.60">
    <property type="entry name" value="FAD/NAD(P)-binding domain"/>
    <property type="match status" value="1"/>
</dbReference>
<dbReference type="SUPFAM" id="SSF51905">
    <property type="entry name" value="FAD/NAD(P)-binding domain"/>
    <property type="match status" value="1"/>
</dbReference>
<dbReference type="InterPro" id="IPR050493">
    <property type="entry name" value="FAD-dep_Monooxygenase_BioMet"/>
</dbReference>
<keyword evidence="6" id="KW-1185">Reference proteome</keyword>
<proteinExistence type="inferred from homology"/>
<evidence type="ECO:0000256" key="2">
    <source>
        <dbReference type="ARBA" id="ARBA00023002"/>
    </source>
</evidence>
<evidence type="ECO:0000256" key="4">
    <source>
        <dbReference type="SAM" id="MobiDB-lite"/>
    </source>
</evidence>
<evidence type="ECO:0000256" key="1">
    <source>
        <dbReference type="ARBA" id="ARBA00007992"/>
    </source>
</evidence>
<evidence type="ECO:0008006" key="7">
    <source>
        <dbReference type="Google" id="ProtNLM"/>
    </source>
</evidence>